<proteinExistence type="predicted"/>
<accession>A0A067PEM7</accession>
<sequence length="183" mass="20665">VKVDPSISNAVASSSAQPISSRSASKASPTRRLLFFPQVLTFSKTSQDPYYGHEHTVRMGTRFVTHLFACPDLPTPLPPQPSTLTPPMLPSPRSIHHLRPPSYPTTRLRYLRCAISFTAPKCSIPRRSEIIGSPTIYCRLYDCFKSYLRRHVFEQVVDHRQAELVSAAGDNQMEREMCRYLGS</sequence>
<dbReference type="STRING" id="933084.A0A067PEM7"/>
<dbReference type="AlphaFoldDB" id="A0A067PEM7"/>
<protein>
    <submittedName>
        <fullName evidence="2">Uncharacterized protein</fullName>
    </submittedName>
</protein>
<dbReference type="EMBL" id="KL197784">
    <property type="protein sequence ID" value="KDQ49442.1"/>
    <property type="molecule type" value="Genomic_DNA"/>
</dbReference>
<name>A0A067PEM7_9AGAM</name>
<dbReference type="InParanoid" id="A0A067PEM7"/>
<dbReference type="Proteomes" id="UP000027265">
    <property type="component" value="Unassembled WGS sequence"/>
</dbReference>
<organism evidence="2 3">
    <name type="scientific">Jaapia argillacea MUCL 33604</name>
    <dbReference type="NCBI Taxonomy" id="933084"/>
    <lineage>
        <taxon>Eukaryota</taxon>
        <taxon>Fungi</taxon>
        <taxon>Dikarya</taxon>
        <taxon>Basidiomycota</taxon>
        <taxon>Agaricomycotina</taxon>
        <taxon>Agaricomycetes</taxon>
        <taxon>Agaricomycetidae</taxon>
        <taxon>Jaapiales</taxon>
        <taxon>Jaapiaceae</taxon>
        <taxon>Jaapia</taxon>
    </lineage>
</organism>
<evidence type="ECO:0000313" key="3">
    <source>
        <dbReference type="Proteomes" id="UP000027265"/>
    </source>
</evidence>
<feature type="non-terminal residue" evidence="2">
    <location>
        <position position="1"/>
    </location>
</feature>
<gene>
    <name evidence="2" type="ORF">JAAARDRAFT_714901</name>
</gene>
<evidence type="ECO:0000256" key="1">
    <source>
        <dbReference type="SAM" id="MobiDB-lite"/>
    </source>
</evidence>
<dbReference type="HOGENOM" id="CLU_1478461_0_0_1"/>
<reference evidence="3" key="1">
    <citation type="journal article" date="2014" name="Proc. Natl. Acad. Sci. U.S.A.">
        <title>Extensive sampling of basidiomycete genomes demonstrates inadequacy of the white-rot/brown-rot paradigm for wood decay fungi.</title>
        <authorList>
            <person name="Riley R."/>
            <person name="Salamov A.A."/>
            <person name="Brown D.W."/>
            <person name="Nagy L.G."/>
            <person name="Floudas D."/>
            <person name="Held B.W."/>
            <person name="Levasseur A."/>
            <person name="Lombard V."/>
            <person name="Morin E."/>
            <person name="Otillar R."/>
            <person name="Lindquist E.A."/>
            <person name="Sun H."/>
            <person name="LaButti K.M."/>
            <person name="Schmutz J."/>
            <person name="Jabbour D."/>
            <person name="Luo H."/>
            <person name="Baker S.E."/>
            <person name="Pisabarro A.G."/>
            <person name="Walton J.D."/>
            <person name="Blanchette R.A."/>
            <person name="Henrissat B."/>
            <person name="Martin F."/>
            <person name="Cullen D."/>
            <person name="Hibbett D.S."/>
            <person name="Grigoriev I.V."/>
        </authorList>
    </citation>
    <scope>NUCLEOTIDE SEQUENCE [LARGE SCALE GENOMIC DNA]</scope>
    <source>
        <strain evidence="3">MUCL 33604</strain>
    </source>
</reference>
<feature type="compositionally biased region" description="Low complexity" evidence="1">
    <location>
        <begin position="10"/>
        <end position="24"/>
    </location>
</feature>
<evidence type="ECO:0000313" key="2">
    <source>
        <dbReference type="EMBL" id="KDQ49442.1"/>
    </source>
</evidence>
<keyword evidence="3" id="KW-1185">Reference proteome</keyword>
<feature type="region of interest" description="Disordered" evidence="1">
    <location>
        <begin position="1"/>
        <end position="24"/>
    </location>
</feature>